<gene>
    <name evidence="3" type="ORF">B0T26DRAFT_756002</name>
</gene>
<accession>A0AA39ZZY1</accession>
<sequence>MDMTVTNHVRPVEGPPSIEPTHVEEQVPKVESDMAISESPAIRTPDHDSVKGTPVDSYPAEDDDINNEELTPPPDSPIDETMSQSSSPIVNALEDEIVVGTKSNNSNSHNNLKSSPLRVTSDQEDIDMDDGETHLTVAQYPKRKRTSLYQDLAEDDEPEASEARIDQDIRPRPPRPIKTHGTGGVKGVILGHWRDSEPLEPINKHAVIGFIDVRDRLRTRIQPHTRDGRSLAEDFPLPPGPGGSWVTFEKVAFDLHLVNLNHHMIKEYVKIRADTSRKDETLEEKERLNAEALAEARRRLELNPPPESGVQPAIAYGIDIPAQAYFPNRPETKKRRMMGSFGGQATDSPSAAPSPVASRTARILLGYWKKSDQEEEADKHAVYGILGQNDMFRVKLVRETRDGRPMIGNFPQGAGALWINWDDVRFEEHLQGLPRPEIKEYCRIRQRQIDEGESVDTRKLNEALAVTEALNVVRNASTNTYVSKKEERGSIPPALAMKGSPLVNGDNGYDDGPDVVGRSMSSLGRNGDANGSLSDYRQSRRSDTGMRGRHSLPDVELRPANRNPPAASSSSAAALERTHTIARREVTRLEAVQMRADQHAASREVSGPSSSYSSHQHQNHNQYHHASSSNRSQFDESVQRLNKVWAAQEANRLKGGGDDAKMYMGVKYERKQNGPFEGKLVSQGSIISIDGEDYVEYRVLTKPTFF</sequence>
<organism evidence="3 4">
    <name type="scientific">Lasiosphaeria miniovina</name>
    <dbReference type="NCBI Taxonomy" id="1954250"/>
    <lineage>
        <taxon>Eukaryota</taxon>
        <taxon>Fungi</taxon>
        <taxon>Dikarya</taxon>
        <taxon>Ascomycota</taxon>
        <taxon>Pezizomycotina</taxon>
        <taxon>Sordariomycetes</taxon>
        <taxon>Sordariomycetidae</taxon>
        <taxon>Sordariales</taxon>
        <taxon>Lasiosphaeriaceae</taxon>
        <taxon>Lasiosphaeria</taxon>
    </lineage>
</organism>
<reference evidence="3" key="1">
    <citation type="submission" date="2023-06" db="EMBL/GenBank/DDBJ databases">
        <title>Genome-scale phylogeny and comparative genomics of the fungal order Sordariales.</title>
        <authorList>
            <consortium name="Lawrence Berkeley National Laboratory"/>
            <person name="Hensen N."/>
            <person name="Bonometti L."/>
            <person name="Westerberg I."/>
            <person name="Brannstrom I.O."/>
            <person name="Guillou S."/>
            <person name="Cros-Aarteil S."/>
            <person name="Calhoun S."/>
            <person name="Haridas S."/>
            <person name="Kuo A."/>
            <person name="Mondo S."/>
            <person name="Pangilinan J."/>
            <person name="Riley R."/>
            <person name="LaButti K."/>
            <person name="Andreopoulos B."/>
            <person name="Lipzen A."/>
            <person name="Chen C."/>
            <person name="Yanf M."/>
            <person name="Daum C."/>
            <person name="Ng V."/>
            <person name="Clum A."/>
            <person name="Steindorff A."/>
            <person name="Ohm R."/>
            <person name="Martin F."/>
            <person name="Silar P."/>
            <person name="Natvig D."/>
            <person name="Lalanne C."/>
            <person name="Gautier V."/>
            <person name="Ament-velasquez S.L."/>
            <person name="Kruys A."/>
            <person name="Hutchinson M.I."/>
            <person name="Powell A.J."/>
            <person name="Barry K."/>
            <person name="Miller A.N."/>
            <person name="Grigoriev I.V."/>
            <person name="Debuchy R."/>
            <person name="Gladieux P."/>
            <person name="Thoren M.H."/>
            <person name="Johannesson H."/>
        </authorList>
    </citation>
    <scope>NUCLEOTIDE SEQUENCE</scope>
    <source>
        <strain evidence="3">SMH2392-1A</strain>
    </source>
</reference>
<feature type="compositionally biased region" description="Low complexity" evidence="2">
    <location>
        <begin position="560"/>
        <end position="574"/>
    </location>
</feature>
<name>A0AA39ZZY1_9PEZI</name>
<feature type="region of interest" description="Disordered" evidence="2">
    <location>
        <begin position="594"/>
        <end position="635"/>
    </location>
</feature>
<feature type="region of interest" description="Disordered" evidence="2">
    <location>
        <begin position="482"/>
        <end position="575"/>
    </location>
</feature>
<dbReference type="RefSeq" id="XP_060291603.1">
    <property type="nucleotide sequence ID" value="XM_060446031.1"/>
</dbReference>
<evidence type="ECO:0000256" key="2">
    <source>
        <dbReference type="SAM" id="MobiDB-lite"/>
    </source>
</evidence>
<feature type="region of interest" description="Disordered" evidence="2">
    <location>
        <begin position="1"/>
        <end position="85"/>
    </location>
</feature>
<dbReference type="AlphaFoldDB" id="A0AA39ZZY1"/>
<dbReference type="EMBL" id="JAUIRO010000007">
    <property type="protein sequence ID" value="KAK0706509.1"/>
    <property type="molecule type" value="Genomic_DNA"/>
</dbReference>
<feature type="coiled-coil region" evidence="1">
    <location>
        <begin position="271"/>
        <end position="298"/>
    </location>
</feature>
<feature type="compositionally biased region" description="Basic and acidic residues" evidence="2">
    <location>
        <begin position="21"/>
        <end position="32"/>
    </location>
</feature>
<protein>
    <submittedName>
        <fullName evidence="3">Uncharacterized protein</fullName>
    </submittedName>
</protein>
<feature type="compositionally biased region" description="Basic and acidic residues" evidence="2">
    <location>
        <begin position="161"/>
        <end position="171"/>
    </location>
</feature>
<dbReference type="GeneID" id="85329301"/>
<proteinExistence type="predicted"/>
<keyword evidence="1" id="KW-0175">Coiled coil</keyword>
<feature type="compositionally biased region" description="Low complexity" evidence="2">
    <location>
        <begin position="609"/>
        <end position="630"/>
    </location>
</feature>
<comment type="caution">
    <text evidence="3">The sequence shown here is derived from an EMBL/GenBank/DDBJ whole genome shotgun (WGS) entry which is preliminary data.</text>
</comment>
<feature type="compositionally biased region" description="Basic and acidic residues" evidence="2">
    <location>
        <begin position="537"/>
        <end position="559"/>
    </location>
</feature>
<evidence type="ECO:0000256" key="1">
    <source>
        <dbReference type="SAM" id="Coils"/>
    </source>
</evidence>
<dbReference type="Proteomes" id="UP001172101">
    <property type="component" value="Unassembled WGS sequence"/>
</dbReference>
<feature type="region of interest" description="Disordered" evidence="2">
    <location>
        <begin position="150"/>
        <end position="183"/>
    </location>
</feature>
<evidence type="ECO:0000313" key="4">
    <source>
        <dbReference type="Proteomes" id="UP001172101"/>
    </source>
</evidence>
<feature type="compositionally biased region" description="Polar residues" evidence="2">
    <location>
        <begin position="519"/>
        <end position="536"/>
    </location>
</feature>
<evidence type="ECO:0000313" key="3">
    <source>
        <dbReference type="EMBL" id="KAK0706509.1"/>
    </source>
</evidence>
<keyword evidence="4" id="KW-1185">Reference proteome</keyword>